<dbReference type="Pfam" id="PF13476">
    <property type="entry name" value="AAA_23"/>
    <property type="match status" value="1"/>
</dbReference>
<evidence type="ECO:0000256" key="6">
    <source>
        <dbReference type="ARBA" id="ARBA00022763"/>
    </source>
</evidence>
<feature type="compositionally biased region" description="Basic and acidic residues" evidence="13">
    <location>
        <begin position="21"/>
        <end position="36"/>
    </location>
</feature>
<evidence type="ECO:0000256" key="13">
    <source>
        <dbReference type="SAM" id="MobiDB-lite"/>
    </source>
</evidence>
<evidence type="ECO:0000256" key="3">
    <source>
        <dbReference type="ARBA" id="ARBA00006793"/>
    </source>
</evidence>
<evidence type="ECO:0000256" key="5">
    <source>
        <dbReference type="ARBA" id="ARBA00022741"/>
    </source>
</evidence>
<dbReference type="Gene3D" id="3.40.50.300">
    <property type="entry name" value="P-loop containing nucleotide triphosphate hydrolases"/>
    <property type="match status" value="2"/>
</dbReference>
<feature type="coiled-coil region" evidence="12">
    <location>
        <begin position="240"/>
        <end position="267"/>
    </location>
</feature>
<dbReference type="InterPro" id="IPR027417">
    <property type="entry name" value="P-loop_NTPase"/>
</dbReference>
<dbReference type="Proteomes" id="UP001627154">
    <property type="component" value="Unassembled WGS sequence"/>
</dbReference>
<keyword evidence="9" id="KW-0233">DNA recombination</keyword>
<evidence type="ECO:0000256" key="12">
    <source>
        <dbReference type="SAM" id="Coils"/>
    </source>
</evidence>
<dbReference type="SUPFAM" id="SSF57997">
    <property type="entry name" value="Tropomyosin"/>
    <property type="match status" value="1"/>
</dbReference>
<dbReference type="GO" id="GO:0005524">
    <property type="term" value="F:ATP binding"/>
    <property type="evidence" value="ECO:0007669"/>
    <property type="project" value="UniProtKB-KW"/>
</dbReference>
<evidence type="ECO:0000256" key="7">
    <source>
        <dbReference type="ARBA" id="ARBA00022840"/>
    </source>
</evidence>
<evidence type="ECO:0000256" key="9">
    <source>
        <dbReference type="ARBA" id="ARBA00023172"/>
    </source>
</evidence>
<keyword evidence="16" id="KW-1185">Reference proteome</keyword>
<protein>
    <recommendedName>
        <fullName evidence="14">Rad50/SbcC-type AAA domain-containing protein</fullName>
    </recommendedName>
</protein>
<evidence type="ECO:0000256" key="10">
    <source>
        <dbReference type="ARBA" id="ARBA00023204"/>
    </source>
</evidence>
<dbReference type="EMBL" id="JBJJXI010000136">
    <property type="protein sequence ID" value="KAL3387525.1"/>
    <property type="molecule type" value="Genomic_DNA"/>
</dbReference>
<dbReference type="PANTHER" id="PTHR19306">
    <property type="entry name" value="STRUCTURAL MAINTENANCE OF CHROMOSOMES 5,6 SMC5, SMC6"/>
    <property type="match status" value="1"/>
</dbReference>
<keyword evidence="10" id="KW-0234">DNA repair</keyword>
<dbReference type="GO" id="GO:0005634">
    <property type="term" value="C:nucleus"/>
    <property type="evidence" value="ECO:0007669"/>
    <property type="project" value="UniProtKB-SubCell"/>
</dbReference>
<dbReference type="GO" id="GO:0006281">
    <property type="term" value="P:DNA repair"/>
    <property type="evidence" value="ECO:0007669"/>
    <property type="project" value="UniProtKB-KW"/>
</dbReference>
<keyword evidence="8 12" id="KW-0175">Coiled coil</keyword>
<proteinExistence type="inferred from homology"/>
<evidence type="ECO:0000313" key="16">
    <source>
        <dbReference type="Proteomes" id="UP001627154"/>
    </source>
</evidence>
<comment type="similarity">
    <text evidence="3">Belongs to the SMC family. SMC6 subfamily.</text>
</comment>
<comment type="caution">
    <text evidence="15">The sequence shown here is derived from an EMBL/GenBank/DDBJ whole genome shotgun (WGS) entry which is preliminary data.</text>
</comment>
<evidence type="ECO:0000256" key="4">
    <source>
        <dbReference type="ARBA" id="ARBA00022454"/>
    </source>
</evidence>
<evidence type="ECO:0000256" key="8">
    <source>
        <dbReference type="ARBA" id="ARBA00023054"/>
    </source>
</evidence>
<accession>A0ABD2W4R2</accession>
<keyword evidence="6" id="KW-0227">DNA damage</keyword>
<evidence type="ECO:0000313" key="15">
    <source>
        <dbReference type="EMBL" id="KAL3387525.1"/>
    </source>
</evidence>
<comment type="subcellular location">
    <subcellularLocation>
        <location evidence="2">Chromosome</location>
    </subcellularLocation>
    <subcellularLocation>
        <location evidence="1">Nucleus</location>
    </subcellularLocation>
</comment>
<sequence length="1080" mass="124485">MDSSNDEEPPASQSQRRKRKINNDEECRSKRVKEGDSNSSSLEDDPEHVAGKIKRIFMKNFMCHDAMEVKFNDKINFIVGANGSGKSAILTALTVGLGAKAKATNRGPSIKEFIKKGRNSALIDITITNGGTMAYKHDVYGDKITVIRNISHTSSSYKIKNWRGEIVSTKREELDHMLQFLNIQVENPISVLNQDVSRSFLSSTGSDDKYKLFMKATRLDVIGENYKIAIKECNEADLRLKDAQGYLNESQKDIEDLEHKLNELNSVDELKDKLKLCQNEIKWVKVAKQQKKLLEIDELKQIEEQKLEELKDLEQTKVIKAQKIDSKIESLHQEIAQTESEAADSSAKLNDAKKFYSSAKKDHEQRKKQITDLKNSIQRKEQDMNQLQSEIKKMEQESSALDHRRQEAKANLVNYEQQSHEVEATLRTKQTDLMHLEENKRRLENECSKLKMELDSKNMALNQLKQRLNGLKNESNNALSVYGPNMPRLLKRIDEAYEKGKFIKKPVGPLGIFIKIKDQSWVPAVENQLTFGTLSSFCVDNSQDARILNTIMKEIFRGDRVPQVVISKFYDHMHDVSQGCVRSSRFSNLLDAMEISHPVIANSLIDQREVECTLLIPTSEEACTIMNEASRVPHNTKRAFTMEADLFFPDPNYRTYGGKVSRPKYLQVSTSQAIQYLNEEISVIEEELNTTQMRFTEVREKLRHNQSEYREVEQQVKKFKIRHQELKNLIEENKEVLESVNNNTLNTFATEVEELERLITLKKEEMNVLTEEDRKSYKVVENARAELKKYTDLAQNLDSRLNPIKDQIKELKDEKNRMNLENQGTSRKMQETKKNLQRLSGEHEQQQRVVTSLLQEAEKECPKILSKRSIGEIEQEMKELSSKISGVERQHGSKEDLIKELNEKKGKHGGILQFACELQKSKDNHYERLKKRKLLYNDMKKEIGDRVQLAFQNALSLRQYKGKINIDHKKLLLSLEVAPSTDNKRPTKDTKALSGGERSYSTVAFILSLWDCTGLPFYFLDEFDVFMDKINRRVIMDILLGFARNKPQCQFTFLTPLDTSHVTADSTITIHRLDAPERST</sequence>
<evidence type="ECO:0000256" key="11">
    <source>
        <dbReference type="ARBA" id="ARBA00023242"/>
    </source>
</evidence>
<evidence type="ECO:0000256" key="1">
    <source>
        <dbReference type="ARBA" id="ARBA00004123"/>
    </source>
</evidence>
<keyword evidence="11" id="KW-0539">Nucleus</keyword>
<feature type="region of interest" description="Disordered" evidence="13">
    <location>
        <begin position="1"/>
        <end position="47"/>
    </location>
</feature>
<keyword evidence="4" id="KW-0158">Chromosome</keyword>
<dbReference type="GO" id="GO:0005694">
    <property type="term" value="C:chromosome"/>
    <property type="evidence" value="ECO:0007669"/>
    <property type="project" value="UniProtKB-SubCell"/>
</dbReference>
<dbReference type="AlphaFoldDB" id="A0ABD2W4R2"/>
<feature type="coiled-coil region" evidence="12">
    <location>
        <begin position="293"/>
        <end position="481"/>
    </location>
</feature>
<dbReference type="SUPFAM" id="SSF52540">
    <property type="entry name" value="P-loop containing nucleoside triphosphate hydrolases"/>
    <property type="match status" value="2"/>
</dbReference>
<evidence type="ECO:0000259" key="14">
    <source>
        <dbReference type="Pfam" id="PF13476"/>
    </source>
</evidence>
<dbReference type="InterPro" id="IPR038729">
    <property type="entry name" value="Rad50/SbcC_AAA"/>
</dbReference>
<name>A0ABD2W4R2_9HYME</name>
<keyword evidence="5" id="KW-0547">Nucleotide-binding</keyword>
<reference evidence="15 16" key="1">
    <citation type="journal article" date="2024" name="bioRxiv">
        <title>A reference genome for Trichogramma kaykai: A tiny desert-dwelling parasitoid wasp with competing sex-ratio distorters.</title>
        <authorList>
            <person name="Culotta J."/>
            <person name="Lindsey A.R."/>
        </authorList>
    </citation>
    <scope>NUCLEOTIDE SEQUENCE [LARGE SCALE GENOMIC DNA]</scope>
    <source>
        <strain evidence="15 16">KSX58</strain>
    </source>
</reference>
<dbReference type="Gene3D" id="1.10.287.1490">
    <property type="match status" value="1"/>
</dbReference>
<feature type="domain" description="Rad50/SbcC-type AAA" evidence="14">
    <location>
        <begin position="56"/>
        <end position="281"/>
    </location>
</feature>
<dbReference type="GO" id="GO:0006310">
    <property type="term" value="P:DNA recombination"/>
    <property type="evidence" value="ECO:0007669"/>
    <property type="project" value="UniProtKB-KW"/>
</dbReference>
<dbReference type="PANTHER" id="PTHR19306:SF6">
    <property type="entry name" value="STRUCTURAL MAINTENANCE OF CHROMOSOMES PROTEIN 6"/>
    <property type="match status" value="1"/>
</dbReference>
<evidence type="ECO:0000256" key="2">
    <source>
        <dbReference type="ARBA" id="ARBA00004286"/>
    </source>
</evidence>
<feature type="coiled-coil region" evidence="12">
    <location>
        <begin position="674"/>
        <end position="904"/>
    </location>
</feature>
<organism evidence="15 16">
    <name type="scientific">Trichogramma kaykai</name>
    <dbReference type="NCBI Taxonomy" id="54128"/>
    <lineage>
        <taxon>Eukaryota</taxon>
        <taxon>Metazoa</taxon>
        <taxon>Ecdysozoa</taxon>
        <taxon>Arthropoda</taxon>
        <taxon>Hexapoda</taxon>
        <taxon>Insecta</taxon>
        <taxon>Pterygota</taxon>
        <taxon>Neoptera</taxon>
        <taxon>Endopterygota</taxon>
        <taxon>Hymenoptera</taxon>
        <taxon>Apocrita</taxon>
        <taxon>Proctotrupomorpha</taxon>
        <taxon>Chalcidoidea</taxon>
        <taxon>Trichogrammatidae</taxon>
        <taxon>Trichogramma</taxon>
    </lineage>
</organism>
<gene>
    <name evidence="15" type="ORF">TKK_016671</name>
</gene>
<keyword evidence="7" id="KW-0067">ATP-binding</keyword>